<dbReference type="PANTHER" id="PTHR35476">
    <property type="entry name" value="MUCIN-LIKE PROTEIN"/>
    <property type="match status" value="1"/>
</dbReference>
<dbReference type="PANTHER" id="PTHR35476:SF3">
    <property type="entry name" value="SMALL RIBOSOMAL SUBUNIT PROTEIN MS75"/>
    <property type="match status" value="1"/>
</dbReference>
<name>B4FMG4_MAIZE</name>
<reference evidence="3" key="4">
    <citation type="submission" date="2021-05" db="UniProtKB">
        <authorList>
            <consortium name="EnsemblPlants"/>
        </authorList>
    </citation>
    <scope>IDENTIFICATION</scope>
    <source>
        <strain evidence="3">cv. B73</strain>
    </source>
</reference>
<dbReference type="Gramene" id="Zm00001eb369380_T001">
    <property type="protein sequence ID" value="Zm00001eb369380_P001"/>
    <property type="gene ID" value="Zm00001eb369380"/>
</dbReference>
<dbReference type="KEGG" id="zma:100217301"/>
<keyword evidence="4" id="KW-1185">Reference proteome</keyword>
<dbReference type="EnsemblPlants" id="Zm00001eb369380_T001">
    <property type="protein sequence ID" value="Zm00001eb369380_P001"/>
    <property type="gene ID" value="Zm00001eb369380"/>
</dbReference>
<reference evidence="2" key="1">
    <citation type="journal article" date="2009" name="PLoS Genet.">
        <title>Sequencing, mapping, and analysis of 27,455 maize full-length cDNAs.</title>
        <authorList>
            <person name="Soderlund C."/>
            <person name="Descour A."/>
            <person name="Kudrna D."/>
            <person name="Bomhoff M."/>
            <person name="Boyd L."/>
            <person name="Currie J."/>
            <person name="Angelova A."/>
            <person name="Collura K."/>
            <person name="Wissotski M."/>
            <person name="Ashley E."/>
            <person name="Morrow D."/>
            <person name="Fernandes J."/>
            <person name="Walbot V."/>
            <person name="Yu Y."/>
        </authorList>
    </citation>
    <scope>NUCLEOTIDE SEQUENCE</scope>
    <source>
        <strain evidence="2">B73</strain>
    </source>
</reference>
<dbReference type="ExpressionAtlas" id="B4FMG4">
    <property type="expression patterns" value="baseline and differential"/>
</dbReference>
<dbReference type="InterPro" id="IPR052851">
    <property type="entry name" value="GCD1_mitochondrial"/>
</dbReference>
<dbReference type="RefSeq" id="NP_001137121.1">
    <property type="nucleotide sequence ID" value="NM_001143649.1"/>
</dbReference>
<accession>B4FMG4</accession>
<evidence type="ECO:0000313" key="3">
    <source>
        <dbReference type="EnsemblPlants" id="Zm00001eb369380_P001"/>
    </source>
</evidence>
<dbReference type="OrthoDB" id="1919613at2759"/>
<evidence type="ECO:0000256" key="1">
    <source>
        <dbReference type="SAM" id="MobiDB-lite"/>
    </source>
</evidence>
<dbReference type="GeneID" id="100217301"/>
<protein>
    <submittedName>
        <fullName evidence="2 3">Uncharacterized protein</fullName>
    </submittedName>
</protein>
<organism evidence="2">
    <name type="scientific">Zea mays</name>
    <name type="common">Maize</name>
    <dbReference type="NCBI Taxonomy" id="4577"/>
    <lineage>
        <taxon>Eukaryota</taxon>
        <taxon>Viridiplantae</taxon>
        <taxon>Streptophyta</taxon>
        <taxon>Embryophyta</taxon>
        <taxon>Tracheophyta</taxon>
        <taxon>Spermatophyta</taxon>
        <taxon>Magnoliopsida</taxon>
        <taxon>Liliopsida</taxon>
        <taxon>Poales</taxon>
        <taxon>Poaceae</taxon>
        <taxon>PACMAD clade</taxon>
        <taxon>Panicoideae</taxon>
        <taxon>Andropogonodae</taxon>
        <taxon>Andropogoneae</taxon>
        <taxon>Tripsacinae</taxon>
        <taxon>Zea</taxon>
    </lineage>
</organism>
<dbReference type="EMBL" id="BT038302">
    <property type="protein sequence ID" value="ACF83307.1"/>
    <property type="molecule type" value="mRNA"/>
</dbReference>
<evidence type="ECO:0000313" key="2">
    <source>
        <dbReference type="EMBL" id="ACF83307.1"/>
    </source>
</evidence>
<sequence length="194" mass="21981">MGRPDARDLCAAEAGAGAGLSGIVTSRTRRSRRCTVAQGGPRDLHRGAASQGLPRHATARARHPLAVWLKEMEEEEERKRGQPLDNSIEIQLDSCPEFFNSHDREFHVASLPYKPDFKVMSEGWDGTTRDPDEVLYEISMKEDQILYEEFVQRLEFNKKKVAREVKGLFGAWPKPSRLRRAAAPDTSHQTPNWL</sequence>
<dbReference type="AlphaFoldDB" id="B4FMG4"/>
<proteinExistence type="evidence at transcript level"/>
<gene>
    <name evidence="3" type="primary">LOC100217301</name>
</gene>
<feature type="region of interest" description="Disordered" evidence="1">
    <location>
        <begin position="31"/>
        <end position="57"/>
    </location>
</feature>
<reference evidence="4" key="2">
    <citation type="journal article" date="2009" name="Science">
        <title>The B73 maize genome: complexity, diversity, and dynamics.</title>
        <authorList>
            <person name="Schnable P.S."/>
            <person name="Ware D."/>
            <person name="Fulton R.S."/>
            <person name="Stein J.C."/>
            <person name="Wei F."/>
            <person name="Pasternak S."/>
            <person name="Liang C."/>
            <person name="Zhang J."/>
            <person name="Fulton L."/>
            <person name="Graves T.A."/>
            <person name="Minx P."/>
            <person name="Reily A.D."/>
            <person name="Courtney L."/>
            <person name="Kruchowski S.S."/>
            <person name="Tomlinson C."/>
            <person name="Strong C."/>
            <person name="Delehaunty K."/>
            <person name="Fronick C."/>
            <person name="Courtney B."/>
            <person name="Rock S.M."/>
            <person name="Belter E."/>
            <person name="Du F."/>
            <person name="Kim K."/>
            <person name="Abbott R.M."/>
            <person name="Cotton M."/>
            <person name="Levy A."/>
            <person name="Marchetto P."/>
            <person name="Ochoa K."/>
            <person name="Jackson S.M."/>
            <person name="Gillam B."/>
            <person name="Chen W."/>
            <person name="Yan L."/>
            <person name="Higginbotham J."/>
            <person name="Cardenas M."/>
            <person name="Waligorski J."/>
            <person name="Applebaum E."/>
            <person name="Phelps L."/>
            <person name="Falcone J."/>
            <person name="Kanchi K."/>
            <person name="Thane T."/>
            <person name="Scimone A."/>
            <person name="Thane N."/>
            <person name="Henke J."/>
            <person name="Wang T."/>
            <person name="Ruppert J."/>
            <person name="Shah N."/>
            <person name="Rotter K."/>
            <person name="Hodges J."/>
            <person name="Ingenthron E."/>
            <person name="Cordes M."/>
            <person name="Kohlberg S."/>
            <person name="Sgro J."/>
            <person name="Delgado B."/>
            <person name="Mead K."/>
            <person name="Chinwalla A."/>
            <person name="Leonard S."/>
            <person name="Crouse K."/>
            <person name="Collura K."/>
            <person name="Kudrna D."/>
            <person name="Currie J."/>
            <person name="He R."/>
            <person name="Angelova A."/>
            <person name="Rajasekar S."/>
            <person name="Mueller T."/>
            <person name="Lomeli R."/>
            <person name="Scara G."/>
            <person name="Ko A."/>
            <person name="Delaney K."/>
            <person name="Wissotski M."/>
            <person name="Lopez G."/>
            <person name="Campos D."/>
            <person name="Braidotti M."/>
            <person name="Ashley E."/>
            <person name="Golser W."/>
            <person name="Kim H."/>
            <person name="Lee S."/>
            <person name="Lin J."/>
            <person name="Dujmic Z."/>
            <person name="Kim W."/>
            <person name="Talag J."/>
            <person name="Zuccolo A."/>
            <person name="Fan C."/>
            <person name="Sebastian A."/>
            <person name="Kramer M."/>
            <person name="Spiegel L."/>
            <person name="Nascimento L."/>
            <person name="Zutavern T."/>
            <person name="Miller B."/>
            <person name="Ambroise C."/>
            <person name="Muller S."/>
            <person name="Spooner W."/>
            <person name="Narechania A."/>
            <person name="Ren L."/>
            <person name="Wei S."/>
            <person name="Kumari S."/>
            <person name="Faga B."/>
            <person name="Levy M.J."/>
            <person name="McMahan L."/>
            <person name="Van Buren P."/>
            <person name="Vaughn M.W."/>
            <person name="Ying K."/>
            <person name="Yeh C.-T."/>
            <person name="Emrich S.J."/>
            <person name="Jia Y."/>
            <person name="Kalyanaraman A."/>
            <person name="Hsia A.-P."/>
            <person name="Barbazuk W.B."/>
            <person name="Baucom R.S."/>
            <person name="Brutnell T.P."/>
            <person name="Carpita N.C."/>
            <person name="Chaparro C."/>
            <person name="Chia J.-M."/>
            <person name="Deragon J.-M."/>
            <person name="Estill J.C."/>
            <person name="Fu Y."/>
            <person name="Jeddeloh J.A."/>
            <person name="Han Y."/>
            <person name="Lee H."/>
            <person name="Li P."/>
            <person name="Lisch D.R."/>
            <person name="Liu S."/>
            <person name="Liu Z."/>
            <person name="Nagel D.H."/>
            <person name="McCann M.C."/>
            <person name="SanMiguel P."/>
            <person name="Myers A.M."/>
            <person name="Nettleton D."/>
            <person name="Nguyen J."/>
            <person name="Penning B.W."/>
            <person name="Ponnala L."/>
            <person name="Schneider K.L."/>
            <person name="Schwartz D.C."/>
            <person name="Sharma A."/>
            <person name="Soderlund C."/>
            <person name="Springer N.M."/>
            <person name="Sun Q."/>
            <person name="Wang H."/>
            <person name="Waterman M."/>
            <person name="Westerman R."/>
            <person name="Wolfgruber T.K."/>
            <person name="Yang L."/>
            <person name="Yu Y."/>
            <person name="Zhang L."/>
            <person name="Zhou S."/>
            <person name="Zhu Q."/>
            <person name="Bennetzen J.L."/>
            <person name="Dawe R.K."/>
            <person name="Jiang J."/>
            <person name="Jiang N."/>
            <person name="Presting G.G."/>
            <person name="Wessler S.R."/>
            <person name="Aluru S."/>
            <person name="Martienssen R.A."/>
            <person name="Clifton S.W."/>
            <person name="McCombie W.R."/>
            <person name="Wing R.A."/>
            <person name="Wilson R.K."/>
        </authorList>
    </citation>
    <scope>NUCLEOTIDE SEQUENCE [LARGE SCALE GENOMIC DNA]</scope>
    <source>
        <strain evidence="4">cv. B73</strain>
    </source>
</reference>
<evidence type="ECO:0000313" key="4">
    <source>
        <dbReference type="Proteomes" id="UP000007305"/>
    </source>
</evidence>
<reference evidence="3" key="3">
    <citation type="submission" date="2019-07" db="EMBL/GenBank/DDBJ databases">
        <authorList>
            <person name="Seetharam A."/>
            <person name="Woodhouse M."/>
            <person name="Cannon E."/>
        </authorList>
    </citation>
    <scope>NUCLEOTIDE SEQUENCE [LARGE SCALE GENOMIC DNA]</scope>
    <source>
        <strain evidence="3">cv. B73</strain>
    </source>
</reference>
<dbReference type="Proteomes" id="UP000007305">
    <property type="component" value="Chromosome 8"/>
</dbReference>
<dbReference type="HOGENOM" id="CLU_1404346_0_0_1"/>